<evidence type="ECO:0000256" key="1">
    <source>
        <dbReference type="SAM" id="Phobius"/>
    </source>
</evidence>
<name>A0ABU1WWF7_SPHXE</name>
<evidence type="ECO:0000313" key="2">
    <source>
        <dbReference type="EMBL" id="MDR7153636.1"/>
    </source>
</evidence>
<sequence length="42" mass="5143">MFDKRKRRGERRRPPWWFMFAVMTGLAIATWLLVIMLYPLTS</sequence>
<accession>A0ABU1WWF7</accession>
<evidence type="ECO:0000313" key="3">
    <source>
        <dbReference type="Proteomes" id="UP001267638"/>
    </source>
</evidence>
<proteinExistence type="predicted"/>
<feature type="transmembrane region" description="Helical" evidence="1">
    <location>
        <begin position="16"/>
        <end position="38"/>
    </location>
</feature>
<keyword evidence="1" id="KW-0472">Membrane</keyword>
<dbReference type="Proteomes" id="UP001267638">
    <property type="component" value="Unassembled WGS sequence"/>
</dbReference>
<keyword evidence="1" id="KW-1133">Transmembrane helix</keyword>
<dbReference type="EMBL" id="JAVDWV010000002">
    <property type="protein sequence ID" value="MDR7153636.1"/>
    <property type="molecule type" value="Genomic_DNA"/>
</dbReference>
<keyword evidence="3" id="KW-1185">Reference proteome</keyword>
<comment type="caution">
    <text evidence="2">The sequence shown here is derived from an EMBL/GenBank/DDBJ whole genome shotgun (WGS) entry which is preliminary data.</text>
</comment>
<reference evidence="2 3" key="1">
    <citation type="submission" date="2023-07" db="EMBL/GenBank/DDBJ databases">
        <title>Sorghum-associated microbial communities from plants grown in Nebraska, USA.</title>
        <authorList>
            <person name="Schachtman D."/>
        </authorList>
    </citation>
    <scope>NUCLEOTIDE SEQUENCE [LARGE SCALE GENOMIC DNA]</scope>
    <source>
        <strain evidence="2 3">4256</strain>
    </source>
</reference>
<organism evidence="2 3">
    <name type="scientific">Sphingobium xenophagum</name>
    <dbReference type="NCBI Taxonomy" id="121428"/>
    <lineage>
        <taxon>Bacteria</taxon>
        <taxon>Pseudomonadati</taxon>
        <taxon>Pseudomonadota</taxon>
        <taxon>Alphaproteobacteria</taxon>
        <taxon>Sphingomonadales</taxon>
        <taxon>Sphingomonadaceae</taxon>
        <taxon>Sphingobium</taxon>
    </lineage>
</organism>
<protein>
    <submittedName>
        <fullName evidence="2">Membrane-anchored protein</fullName>
    </submittedName>
</protein>
<gene>
    <name evidence="2" type="ORF">J2W40_000433</name>
</gene>
<dbReference type="RefSeq" id="WP_310221684.1">
    <property type="nucleotide sequence ID" value="NZ_JAVDWV010000002.1"/>
</dbReference>
<keyword evidence="1" id="KW-0812">Transmembrane</keyword>